<dbReference type="RefSeq" id="WP_111955278.1">
    <property type="nucleotide sequence ID" value="NZ_CP036313.1"/>
</dbReference>
<dbReference type="Proteomes" id="UP000293902">
    <property type="component" value="Chromosome"/>
</dbReference>
<dbReference type="Proteomes" id="UP000248798">
    <property type="component" value="Unassembled WGS sequence"/>
</dbReference>
<evidence type="ECO:0000313" key="3">
    <source>
        <dbReference type="Proteomes" id="UP000248798"/>
    </source>
</evidence>
<dbReference type="EMBL" id="QLNI01000012">
    <property type="protein sequence ID" value="RAM02672.1"/>
    <property type="molecule type" value="Genomic_DNA"/>
</dbReference>
<evidence type="ECO:0000313" key="4">
    <source>
        <dbReference type="Proteomes" id="UP000293902"/>
    </source>
</evidence>
<name>A0A328FGP4_9BACT</name>
<sequence>MDSNKKIFEVKKTFGLSVLLKLTRKTIDGIEINEMNGIYRSNLDLDEMNRAVTRTMASHNIQLKIG</sequence>
<evidence type="ECO:0000313" key="1">
    <source>
        <dbReference type="EMBL" id="QBH11968.1"/>
    </source>
</evidence>
<keyword evidence="4" id="KW-1185">Reference proteome</keyword>
<gene>
    <name evidence="2" type="ORF">DO021_07505</name>
    <name evidence="1" type="ORF">EYB58_02925</name>
</gene>
<reference evidence="2 3" key="1">
    <citation type="submission" date="2018-06" db="EMBL/GenBank/DDBJ databases">
        <title>Complete Genome Sequence of Desulfobacter hydrogenophilus (DSM3380).</title>
        <authorList>
            <person name="Marietou A."/>
            <person name="Schreiber L."/>
            <person name="Marshall I."/>
            <person name="Jorgensen B."/>
        </authorList>
    </citation>
    <scope>NUCLEOTIDE SEQUENCE [LARGE SCALE GENOMIC DNA]</scope>
    <source>
        <strain evidence="2 3">DSM 3380</strain>
    </source>
</reference>
<proteinExistence type="predicted"/>
<reference evidence="1 4" key="2">
    <citation type="submission" date="2019-02" db="EMBL/GenBank/DDBJ databases">
        <title>Complete genome sequence of Desulfobacter hydrogenophilus AcRS1.</title>
        <authorList>
            <person name="Marietou A."/>
            <person name="Lund M.B."/>
            <person name="Marshall I.P.G."/>
            <person name="Schreiber L."/>
            <person name="Jorgensen B."/>
        </authorList>
    </citation>
    <scope>NUCLEOTIDE SEQUENCE [LARGE SCALE GENOMIC DNA]</scope>
    <source>
        <strain evidence="1 4">AcRS1</strain>
    </source>
</reference>
<protein>
    <submittedName>
        <fullName evidence="2">Uncharacterized protein</fullName>
    </submittedName>
</protein>
<accession>A0A328FGP4</accession>
<dbReference type="EMBL" id="CP036313">
    <property type="protein sequence ID" value="QBH11968.1"/>
    <property type="molecule type" value="Genomic_DNA"/>
</dbReference>
<dbReference type="AlphaFoldDB" id="A0A328FGP4"/>
<evidence type="ECO:0000313" key="2">
    <source>
        <dbReference type="EMBL" id="RAM02672.1"/>
    </source>
</evidence>
<dbReference type="OrthoDB" id="5421755at2"/>
<organism evidence="2 3">
    <name type="scientific">Desulfobacter hydrogenophilus</name>
    <dbReference type="NCBI Taxonomy" id="2291"/>
    <lineage>
        <taxon>Bacteria</taxon>
        <taxon>Pseudomonadati</taxon>
        <taxon>Thermodesulfobacteriota</taxon>
        <taxon>Desulfobacteria</taxon>
        <taxon>Desulfobacterales</taxon>
        <taxon>Desulfobacteraceae</taxon>
        <taxon>Desulfobacter</taxon>
    </lineage>
</organism>